<keyword evidence="1" id="KW-0472">Membrane</keyword>
<dbReference type="AlphaFoldDB" id="A0A1Y1RY76"/>
<evidence type="ECO:0000313" key="3">
    <source>
        <dbReference type="EMBL" id="ORC35366.1"/>
    </source>
</evidence>
<evidence type="ECO:0000313" key="4">
    <source>
        <dbReference type="Proteomes" id="UP000192343"/>
    </source>
</evidence>
<feature type="transmembrane region" description="Helical" evidence="1">
    <location>
        <begin position="59"/>
        <end position="77"/>
    </location>
</feature>
<feature type="transmembrane region" description="Helical" evidence="1">
    <location>
        <begin position="383"/>
        <end position="403"/>
    </location>
</feature>
<feature type="transmembrane region" description="Helical" evidence="1">
    <location>
        <begin position="352"/>
        <end position="371"/>
    </location>
</feature>
<feature type="transmembrane region" description="Helical" evidence="1">
    <location>
        <begin position="164"/>
        <end position="182"/>
    </location>
</feature>
<keyword evidence="1" id="KW-1133">Transmembrane helix</keyword>
<dbReference type="EMBL" id="MWQY01000009">
    <property type="protein sequence ID" value="ORC35366.1"/>
    <property type="molecule type" value="Genomic_DNA"/>
</dbReference>
<dbReference type="InterPro" id="IPR002823">
    <property type="entry name" value="DUF112_TM"/>
</dbReference>
<organism evidence="3 4">
    <name type="scientific">Marispirochaeta aestuarii</name>
    <dbReference type="NCBI Taxonomy" id="1963862"/>
    <lineage>
        <taxon>Bacteria</taxon>
        <taxon>Pseudomonadati</taxon>
        <taxon>Spirochaetota</taxon>
        <taxon>Spirochaetia</taxon>
        <taxon>Spirochaetales</taxon>
        <taxon>Spirochaetaceae</taxon>
        <taxon>Marispirochaeta</taxon>
    </lineage>
</organism>
<name>A0A1Y1RY76_9SPIO</name>
<keyword evidence="1" id="KW-0812">Transmembrane</keyword>
<sequence length="506" mass="53163">MLLTGILAVLNIKTLLLIFIGVSIGIIFGAIPGMTATMAVALCLPITFGLQPINGISLLLGLYIGGISGGLITAILLKIPGTPASIATTFDGHPMAAKGEAGKALGIGIVYSFLGGLISILILIFVSPPLARIALKFSSYDYFSITVFALTMIASLSQGSLVKGLIAGGIGVGFSLVGVAPLDGYPRFTFGVHVLDGGFGLLPLLIGLYAVGEILKNSERKGKAITKDEIADYRIRGFGFSPKEFAQQTINWIRSSLIGTGIGILPGIGGSTSNIVAYITAKNQSRHPEKFGTGIMDGIVASESANNASVGGALVPLLTLGIPGDTVTAMLLGGLMIHGIRPGPLLFTTNGYIVYSIFAALIVANVAMLILEFFGMRGFVRLLAIPRHILFSIIMMLCVVGAYAANNRMFDVICLLVFGLAGYLLMKLKFPLPPVVLGFILGPIAELNLRRGLQLSDGSYLPFIQKPISIIFLSVALVSLIVSIRNNFKETKMLSEQNGGEGSVTN</sequence>
<evidence type="ECO:0000259" key="2">
    <source>
        <dbReference type="Pfam" id="PF01970"/>
    </source>
</evidence>
<feature type="transmembrane region" description="Helical" evidence="1">
    <location>
        <begin position="188"/>
        <end position="211"/>
    </location>
</feature>
<keyword evidence="4" id="KW-1185">Reference proteome</keyword>
<dbReference type="Pfam" id="PF01970">
    <property type="entry name" value="TctA"/>
    <property type="match status" value="1"/>
</dbReference>
<proteinExistence type="predicted"/>
<evidence type="ECO:0000256" key="1">
    <source>
        <dbReference type="SAM" id="Phobius"/>
    </source>
</evidence>
<dbReference type="PANTHER" id="PTHR35342:SF5">
    <property type="entry name" value="TRICARBOXYLIC TRANSPORT PROTEIN"/>
    <property type="match status" value="1"/>
</dbReference>
<feature type="transmembrane region" description="Helical" evidence="1">
    <location>
        <begin position="104"/>
        <end position="127"/>
    </location>
</feature>
<dbReference type="PANTHER" id="PTHR35342">
    <property type="entry name" value="TRICARBOXYLIC TRANSPORT PROTEIN"/>
    <property type="match status" value="1"/>
</dbReference>
<reference evidence="3 4" key="1">
    <citation type="submission" date="2017-03" db="EMBL/GenBank/DDBJ databases">
        <title>Draft Genome sequence of Marispirochaeta sp. strain JC444.</title>
        <authorList>
            <person name="Shivani Y."/>
            <person name="Subhash Y."/>
            <person name="Sasikala C."/>
            <person name="Ramana C."/>
        </authorList>
    </citation>
    <scope>NUCLEOTIDE SEQUENCE [LARGE SCALE GENOMIC DNA]</scope>
    <source>
        <strain evidence="3 4">JC444</strain>
    </source>
</reference>
<feature type="domain" description="DUF112" evidence="2">
    <location>
        <begin position="15"/>
        <end position="437"/>
    </location>
</feature>
<accession>A0A1Y1RY76</accession>
<feature type="transmembrane region" description="Helical" evidence="1">
    <location>
        <begin position="6"/>
        <end position="28"/>
    </location>
</feature>
<feature type="transmembrane region" description="Helical" evidence="1">
    <location>
        <begin position="35"/>
        <end position="53"/>
    </location>
</feature>
<dbReference type="STRING" id="1963862.B4O97_09330"/>
<feature type="transmembrane region" description="Helical" evidence="1">
    <location>
        <begin position="469"/>
        <end position="488"/>
    </location>
</feature>
<protein>
    <submittedName>
        <fullName evidence="3">Tat pathway signal protein</fullName>
    </submittedName>
</protein>
<gene>
    <name evidence="3" type="ORF">B4O97_09330</name>
</gene>
<dbReference type="OrthoDB" id="359531at2"/>
<dbReference type="Proteomes" id="UP000192343">
    <property type="component" value="Unassembled WGS sequence"/>
</dbReference>
<dbReference type="RefSeq" id="WP_083050300.1">
    <property type="nucleotide sequence ID" value="NZ_MWQY01000009.1"/>
</dbReference>
<feature type="transmembrane region" description="Helical" evidence="1">
    <location>
        <begin position="317"/>
        <end position="340"/>
    </location>
</feature>
<comment type="caution">
    <text evidence="3">The sequence shown here is derived from an EMBL/GenBank/DDBJ whole genome shotgun (WGS) entry which is preliminary data.</text>
</comment>